<proteinExistence type="predicted"/>
<keyword evidence="3" id="KW-1185">Reference proteome</keyword>
<evidence type="ECO:0008006" key="4">
    <source>
        <dbReference type="Google" id="ProtNLM"/>
    </source>
</evidence>
<dbReference type="EMBL" id="JBIEKR010000001">
    <property type="protein sequence ID" value="MFG6271703.1"/>
    <property type="molecule type" value="Genomic_DNA"/>
</dbReference>
<name>A0ABW7DK61_9FIRM</name>
<evidence type="ECO:0000313" key="2">
    <source>
        <dbReference type="EMBL" id="MFG6271703.1"/>
    </source>
</evidence>
<protein>
    <recommendedName>
        <fullName evidence="4">Tat pathway signal protein</fullName>
    </recommendedName>
</protein>
<dbReference type="RefSeq" id="WP_113855970.1">
    <property type="nucleotide sequence ID" value="NZ_CP011940.1"/>
</dbReference>
<feature type="chain" id="PRO_5046482488" description="Tat pathway signal protein" evidence="1">
    <location>
        <begin position="33"/>
        <end position="134"/>
    </location>
</feature>
<evidence type="ECO:0000313" key="3">
    <source>
        <dbReference type="Proteomes" id="UP001605989"/>
    </source>
</evidence>
<comment type="caution">
    <text evidence="2">The sequence shown here is derived from an EMBL/GenBank/DDBJ whole genome shotgun (WGS) entry which is preliminary data.</text>
</comment>
<organism evidence="2 3">
    <name type="scientific">Megasphaera hexanoica</name>
    <dbReference type="NCBI Taxonomy" id="1675036"/>
    <lineage>
        <taxon>Bacteria</taxon>
        <taxon>Bacillati</taxon>
        <taxon>Bacillota</taxon>
        <taxon>Negativicutes</taxon>
        <taxon>Veillonellales</taxon>
        <taxon>Veillonellaceae</taxon>
        <taxon>Megasphaera</taxon>
    </lineage>
</organism>
<sequence length="134" mass="14663">MKFRTTSLGMKQKKLLVTLLAACFFTTGAALAATGGPDTSRVTIYNITENTMWVRVTDRSRTSVYVKNGSSVKEYYSSHSGRTAAEDIYAALRGTGSEIMTPNTVLVGYLKRCGANEIKQISTKGITVYVLKVY</sequence>
<keyword evidence="1" id="KW-0732">Signal</keyword>
<reference evidence="2 3" key="1">
    <citation type="submission" date="2024-10" db="EMBL/GenBank/DDBJ databases">
        <authorList>
            <person name="Sang B.-I."/>
            <person name="Prabhaharan D."/>
        </authorList>
    </citation>
    <scope>NUCLEOTIDE SEQUENCE [LARGE SCALE GENOMIC DNA]</scope>
    <source>
        <strain evidence="2 3">MH</strain>
    </source>
</reference>
<accession>A0ABW7DK61</accession>
<gene>
    <name evidence="2" type="ORF">ACGTZG_00690</name>
</gene>
<dbReference type="Proteomes" id="UP001605989">
    <property type="component" value="Unassembled WGS sequence"/>
</dbReference>
<evidence type="ECO:0000256" key="1">
    <source>
        <dbReference type="SAM" id="SignalP"/>
    </source>
</evidence>
<feature type="signal peptide" evidence="1">
    <location>
        <begin position="1"/>
        <end position="32"/>
    </location>
</feature>